<dbReference type="CDD" id="cd06346">
    <property type="entry name" value="PBP1_ABC_ligand_binding-like"/>
    <property type="match status" value="1"/>
</dbReference>
<dbReference type="PANTHER" id="PTHR30483">
    <property type="entry name" value="LEUCINE-SPECIFIC-BINDING PROTEIN"/>
    <property type="match status" value="1"/>
</dbReference>
<evidence type="ECO:0000256" key="5">
    <source>
        <dbReference type="ARBA" id="ARBA00022989"/>
    </source>
</evidence>
<evidence type="ECO:0000256" key="4">
    <source>
        <dbReference type="ARBA" id="ARBA00022729"/>
    </source>
</evidence>
<feature type="signal peptide" evidence="9">
    <location>
        <begin position="1"/>
        <end position="24"/>
    </location>
</feature>
<feature type="domain" description="Leucine-binding protein" evidence="10">
    <location>
        <begin position="220"/>
        <end position="439"/>
    </location>
</feature>
<reference evidence="12 13" key="3">
    <citation type="submission" date="2020-02" db="EMBL/GenBank/DDBJ databases">
        <title>Sequencing the genomes of 1000 actinobacteria strains.</title>
        <authorList>
            <person name="Klenk H.-P."/>
        </authorList>
    </citation>
    <scope>NUCLEOTIDE SEQUENCE [LARGE SCALE GENOMIC DNA]</scope>
    <source>
        <strain evidence="12 13">DSM 45201</strain>
    </source>
</reference>
<dbReference type="AlphaFoldDB" id="A0A846LNN7"/>
<dbReference type="Proteomes" id="UP000552836">
    <property type="component" value="Unassembled WGS sequence"/>
</dbReference>
<keyword evidence="3" id="KW-0812">Transmembrane</keyword>
<dbReference type="GO" id="GO:0004930">
    <property type="term" value="F:G protein-coupled receptor activity"/>
    <property type="evidence" value="ECO:0007669"/>
    <property type="project" value="InterPro"/>
</dbReference>
<organism evidence="12 13">
    <name type="scientific">Modestobacter marinus</name>
    <dbReference type="NCBI Taxonomy" id="477641"/>
    <lineage>
        <taxon>Bacteria</taxon>
        <taxon>Bacillati</taxon>
        <taxon>Actinomycetota</taxon>
        <taxon>Actinomycetes</taxon>
        <taxon>Geodermatophilales</taxon>
        <taxon>Geodermatophilaceae</taxon>
        <taxon>Modestobacter</taxon>
    </lineage>
</organism>
<proteinExistence type="inferred from homology"/>
<dbReference type="InterPro" id="IPR028082">
    <property type="entry name" value="Peripla_BP_I"/>
</dbReference>
<evidence type="ECO:0000313" key="13">
    <source>
        <dbReference type="Proteomes" id="UP000552836"/>
    </source>
</evidence>
<keyword evidence="8" id="KW-0325">Glycoprotein</keyword>
<dbReference type="Gene3D" id="3.40.50.2300">
    <property type="match status" value="2"/>
</dbReference>
<evidence type="ECO:0000313" key="11">
    <source>
        <dbReference type="EMBL" id="GGL74795.1"/>
    </source>
</evidence>
<evidence type="ECO:0000256" key="6">
    <source>
        <dbReference type="ARBA" id="ARBA00023136"/>
    </source>
</evidence>
<evidence type="ECO:0000256" key="1">
    <source>
        <dbReference type="ARBA" id="ARBA00004141"/>
    </source>
</evidence>
<gene>
    <name evidence="12" type="ORF">FB380_004041</name>
    <name evidence="11" type="ORF">GCM10011589_33540</name>
</gene>
<dbReference type="InterPro" id="IPR051010">
    <property type="entry name" value="BCAA_transport"/>
</dbReference>
<reference evidence="14" key="2">
    <citation type="journal article" date="2019" name="Int. J. Syst. Evol. Microbiol.">
        <title>The Global Catalogue of Microorganisms (GCM) 10K type strain sequencing project: providing services to taxonomists for standard genome sequencing and annotation.</title>
        <authorList>
            <consortium name="The Broad Institute Genomics Platform"/>
            <consortium name="The Broad Institute Genome Sequencing Center for Infectious Disease"/>
            <person name="Wu L."/>
            <person name="Ma J."/>
        </authorList>
    </citation>
    <scope>NUCLEOTIDE SEQUENCE [LARGE SCALE GENOMIC DNA]</scope>
    <source>
        <strain evidence="14">CGMCC 4.5581</strain>
    </source>
</reference>
<evidence type="ECO:0000256" key="7">
    <source>
        <dbReference type="ARBA" id="ARBA00023170"/>
    </source>
</evidence>
<comment type="similarity">
    <text evidence="2">Belongs to the leucine-binding protein family.</text>
</comment>
<protein>
    <submittedName>
        <fullName evidence="12">ABC-type branched-subunit amino acid transport system substrate-binding protein</fullName>
    </submittedName>
</protein>
<name>A0A846LNN7_9ACTN</name>
<dbReference type="PRINTS" id="PR00248">
    <property type="entry name" value="GPCRMGR"/>
</dbReference>
<comment type="caution">
    <text evidence="12">The sequence shown here is derived from an EMBL/GenBank/DDBJ whole genome shotgun (WGS) entry which is preliminary data.</text>
</comment>
<keyword evidence="6" id="KW-0472">Membrane</keyword>
<dbReference type="EMBL" id="BMMI01000006">
    <property type="protein sequence ID" value="GGL74795.1"/>
    <property type="molecule type" value="Genomic_DNA"/>
</dbReference>
<dbReference type="InterPro" id="IPR000337">
    <property type="entry name" value="GPCR_3"/>
</dbReference>
<evidence type="ECO:0000256" key="2">
    <source>
        <dbReference type="ARBA" id="ARBA00010062"/>
    </source>
</evidence>
<dbReference type="RefSeq" id="WP_166757029.1">
    <property type="nucleotide sequence ID" value="NZ_BAABJU010000020.1"/>
</dbReference>
<feature type="chain" id="PRO_5038438951" evidence="9">
    <location>
        <begin position="25"/>
        <end position="441"/>
    </location>
</feature>
<dbReference type="Proteomes" id="UP000648663">
    <property type="component" value="Unassembled WGS sequence"/>
</dbReference>
<evidence type="ECO:0000259" key="10">
    <source>
        <dbReference type="Pfam" id="PF13458"/>
    </source>
</evidence>
<dbReference type="EMBL" id="JAAMPA010000002">
    <property type="protein sequence ID" value="NIH69553.1"/>
    <property type="molecule type" value="Genomic_DNA"/>
</dbReference>
<reference evidence="11" key="4">
    <citation type="submission" date="2024-05" db="EMBL/GenBank/DDBJ databases">
        <authorList>
            <person name="Sun Q."/>
            <person name="Zhou Y."/>
        </authorList>
    </citation>
    <scope>NUCLEOTIDE SEQUENCE</scope>
    <source>
        <strain evidence="11">CGMCC 4.5581</strain>
    </source>
</reference>
<evidence type="ECO:0000256" key="8">
    <source>
        <dbReference type="ARBA" id="ARBA00023180"/>
    </source>
</evidence>
<evidence type="ECO:0000313" key="12">
    <source>
        <dbReference type="EMBL" id="NIH69553.1"/>
    </source>
</evidence>
<keyword evidence="14" id="KW-1185">Reference proteome</keyword>
<evidence type="ECO:0000256" key="3">
    <source>
        <dbReference type="ARBA" id="ARBA00022692"/>
    </source>
</evidence>
<comment type="subcellular location">
    <subcellularLocation>
        <location evidence="1">Membrane</location>
        <topology evidence="1">Multi-pass membrane protein</topology>
    </subcellularLocation>
</comment>
<sequence>MRTGTFARATALSGAALLALTACGGSDEGGGTDDAASGEKQVNVYGTDGNMGNALGEDFSDEGALAGMRGTTPLTELSGDFTDRLLAVDPELQDYNYAGETYDAVILTALAAQAAGSSDATVFAPYLNGLTFGGETCDSFSACVEIINAGGNVDYDGVSGPLSFAEAGEPAQASFGILQFGEDNALDDAATDFVIAGDEANAATDEGPAYAAPGATGDPLVIGTLLPLTGNLAFLGPPEVAGAQLAINEVNEAGGVLGQPVQLVEGDSGDASTDTATQTVDRLLQSNVDAIVGAASSGVSLTVIDTITGAGVLQISPANTSDQFTEYNDNGLYFRTAPPDTLQARALADLIAEDGNNTVGILAINDPYGTGLAENTRDNLIAGGLSEDSIQYVTYDPQAANFDSEVQQMVDFNPDAVVVIGFEESSRIIQGLNAQGIGPQR</sequence>
<evidence type="ECO:0000313" key="14">
    <source>
        <dbReference type="Proteomes" id="UP000648663"/>
    </source>
</evidence>
<keyword evidence="7" id="KW-0675">Receptor</keyword>
<dbReference type="InterPro" id="IPR028081">
    <property type="entry name" value="Leu-bd"/>
</dbReference>
<dbReference type="PANTHER" id="PTHR30483:SF6">
    <property type="entry name" value="PERIPLASMIC BINDING PROTEIN OF ABC TRANSPORTER FOR NATURAL AMINO ACIDS"/>
    <property type="match status" value="1"/>
</dbReference>
<dbReference type="PROSITE" id="PS51257">
    <property type="entry name" value="PROKAR_LIPOPROTEIN"/>
    <property type="match status" value="1"/>
</dbReference>
<keyword evidence="4 9" id="KW-0732">Signal</keyword>
<dbReference type="Pfam" id="PF13458">
    <property type="entry name" value="Peripla_BP_6"/>
    <property type="match status" value="1"/>
</dbReference>
<dbReference type="SUPFAM" id="SSF53822">
    <property type="entry name" value="Periplasmic binding protein-like I"/>
    <property type="match status" value="2"/>
</dbReference>
<keyword evidence="5" id="KW-1133">Transmembrane helix</keyword>
<evidence type="ECO:0000256" key="9">
    <source>
        <dbReference type="SAM" id="SignalP"/>
    </source>
</evidence>
<accession>A0A846LNN7</accession>
<reference evidence="11" key="1">
    <citation type="journal article" date="2014" name="Int. J. Syst. Evol. Microbiol.">
        <title>Complete genome of a new Firmicutes species belonging to the dominant human colonic microbiota ('Ruminococcus bicirculans') reveals two chromosomes and a selective capacity to utilize plant glucans.</title>
        <authorList>
            <consortium name="NISC Comparative Sequencing Program"/>
            <person name="Wegmann U."/>
            <person name="Louis P."/>
            <person name="Goesmann A."/>
            <person name="Henrissat B."/>
            <person name="Duncan S.H."/>
            <person name="Flint H.J."/>
        </authorList>
    </citation>
    <scope>NUCLEOTIDE SEQUENCE</scope>
    <source>
        <strain evidence="11">CGMCC 4.5581</strain>
    </source>
</reference>
<dbReference type="GO" id="GO:0016020">
    <property type="term" value="C:membrane"/>
    <property type="evidence" value="ECO:0007669"/>
    <property type="project" value="UniProtKB-SubCell"/>
</dbReference>